<comment type="caution">
    <text evidence="4">The sequence shown here is derived from an EMBL/GenBank/DDBJ whole genome shotgun (WGS) entry which is preliminary data.</text>
</comment>
<dbReference type="AlphaFoldDB" id="A0A2P4Z6I7"/>
<dbReference type="GO" id="GO:0005739">
    <property type="term" value="C:mitochondrion"/>
    <property type="evidence" value="ECO:0007669"/>
    <property type="project" value="UniProtKB-ARBA"/>
</dbReference>
<dbReference type="Proteomes" id="UP000236928">
    <property type="component" value="Unassembled WGS sequence"/>
</dbReference>
<keyword evidence="2" id="KW-1133">Transmembrane helix</keyword>
<evidence type="ECO:0000313" key="4">
    <source>
        <dbReference type="EMBL" id="POM85673.1"/>
    </source>
</evidence>
<feature type="transmembrane region" description="Helical" evidence="2">
    <location>
        <begin position="502"/>
        <end position="519"/>
    </location>
</feature>
<keyword evidence="2" id="KW-0812">Transmembrane</keyword>
<organism evidence="4 5">
    <name type="scientific">Cryptosporidium meleagridis</name>
    <dbReference type="NCBI Taxonomy" id="93969"/>
    <lineage>
        <taxon>Eukaryota</taxon>
        <taxon>Sar</taxon>
        <taxon>Alveolata</taxon>
        <taxon>Apicomplexa</taxon>
        <taxon>Conoidasida</taxon>
        <taxon>Coccidia</taxon>
        <taxon>Eucoccidiorida</taxon>
        <taxon>Eimeriorina</taxon>
        <taxon>Cryptosporidiidae</taxon>
        <taxon>Cryptosporidium</taxon>
    </lineage>
</organism>
<dbReference type="InterPro" id="IPR003734">
    <property type="entry name" value="DUF155"/>
</dbReference>
<evidence type="ECO:0000259" key="3">
    <source>
        <dbReference type="Pfam" id="PF02582"/>
    </source>
</evidence>
<dbReference type="PANTHER" id="PTHR16255:SF1">
    <property type="entry name" value="REQUIRED FOR MEIOTIC NUCLEAR DIVISION PROTEIN 1 HOMOLOG"/>
    <property type="match status" value="1"/>
</dbReference>
<gene>
    <name evidence="4" type="ORF">CmeUKMEL1_18595</name>
</gene>
<evidence type="ECO:0000313" key="5">
    <source>
        <dbReference type="Proteomes" id="UP000236928"/>
    </source>
</evidence>
<sequence length="537" mass="63224">MDTPKVNNYLEGKIIAGNQFNSNFSPNERTNYPNIVSNRTNFTSRAERRGWRSSKWRSTKFSSEASEFSNRNGSINPIESNSPKFQYPELSESFNVIRGFCLCEGYNLESIRSALDKHNYCHWYVDKEKSILVFDLNPYFDKIEITWATQGRLGKVLFPAGIYPSINMILGRSGRKRKIEDHPKNYIVGCDEVINWKGSDKKFPNIEERAKLLDSKYAKQYSSYEEYYLFQNENPSKPVVSSKIEDMYNDEIIERGECYSNDENYWKRLENPIFIFKNGVIVAWSNEEVTSDSLTHLNSPKHSDERFEDIITFLSLYSFGGFVGKYSKNCQYYTMLFNYGNFAYSRFYRNNRKVISDIVTLKTRSSEEKLAASLAIAQSIRLSLFEDFIEDCVDNIRYLPLKLAQVGASSVIEEEFKVEVPQVRKRFSELYSYQISVNLVEDFLDIPEIFWHNYKFHSVWRNLQEYLEISERLQVLNRRIVMMQELLKVITEEYQTTHANRLTWIVIILLAIDCFFSFFRHILLNHPHNVSELEKHN</sequence>
<protein>
    <submittedName>
        <fullName evidence="4">Putative ACR, YagE family COG1723 family protein</fullName>
    </submittedName>
</protein>
<evidence type="ECO:0000256" key="1">
    <source>
        <dbReference type="ARBA" id="ARBA00008306"/>
    </source>
</evidence>
<reference evidence="4 5" key="1">
    <citation type="submission" date="2014-04" db="EMBL/GenBank/DDBJ databases">
        <title>Comparative Genomics of Cryptosporidium Species.</title>
        <authorList>
            <person name="Silva J.C."/>
            <person name="Su Q."/>
            <person name="Chalmers R."/>
            <person name="Chibucos M.C."/>
            <person name="Elwin K."/>
            <person name="Godinez A."/>
            <person name="Guo F."/>
            <person name="Huynh K."/>
            <person name="Orvis J."/>
            <person name="Ott S."/>
            <person name="Sadzewicz L."/>
            <person name="Sengamalay N."/>
            <person name="Shetty A."/>
            <person name="Sun M."/>
            <person name="Tallon L."/>
            <person name="Xiao L."/>
            <person name="Zhang H."/>
            <person name="Fraser C.M."/>
            <person name="Zhu G."/>
            <person name="Kissinger J."/>
            <person name="Widmer G."/>
        </authorList>
    </citation>
    <scope>NUCLEOTIDE SEQUENCE [LARGE SCALE GENOMIC DNA]</scope>
    <source>
        <strain evidence="4 5">UKMEL1</strain>
    </source>
</reference>
<dbReference type="EMBL" id="JIBK01000055">
    <property type="protein sequence ID" value="POM85673.1"/>
    <property type="molecule type" value="Genomic_DNA"/>
</dbReference>
<keyword evidence="2" id="KW-0472">Membrane</keyword>
<comment type="similarity">
    <text evidence="1">Belongs to the RMD1/sif2 family.</text>
</comment>
<accession>A0A2P4Z6I7</accession>
<name>A0A2P4Z6I7_9CRYT</name>
<dbReference type="OrthoDB" id="18302at2759"/>
<feature type="domain" description="DUF155" evidence="3">
    <location>
        <begin position="273"/>
        <end position="477"/>
    </location>
</feature>
<dbReference type="InterPro" id="IPR051624">
    <property type="entry name" value="RMD1/Sad1-interacting"/>
</dbReference>
<dbReference type="VEuPathDB" id="CryptoDB:CmeUKMEL1_18595"/>
<proteinExistence type="inferred from homology"/>
<keyword evidence="5" id="KW-1185">Reference proteome</keyword>
<dbReference type="Pfam" id="PF02582">
    <property type="entry name" value="DUF155"/>
    <property type="match status" value="1"/>
</dbReference>
<evidence type="ECO:0000256" key="2">
    <source>
        <dbReference type="SAM" id="Phobius"/>
    </source>
</evidence>
<dbReference type="PANTHER" id="PTHR16255">
    <property type="entry name" value="REQUIRED FOR MEIOTIC NUCLEAR DIVISION PROTEIN 1 HOMOLOG"/>
    <property type="match status" value="1"/>
</dbReference>